<evidence type="ECO:0000313" key="3">
    <source>
        <dbReference type="Proteomes" id="UP001177670"/>
    </source>
</evidence>
<reference evidence="2" key="1">
    <citation type="submission" date="2021-10" db="EMBL/GenBank/DDBJ databases">
        <title>Melipona bicolor Genome sequencing and assembly.</title>
        <authorList>
            <person name="Araujo N.S."/>
            <person name="Arias M.C."/>
        </authorList>
    </citation>
    <scope>NUCLEOTIDE SEQUENCE</scope>
    <source>
        <strain evidence="2">USP_2M_L1-L4_2017</strain>
        <tissue evidence="2">Whole body</tissue>
    </source>
</reference>
<proteinExistence type="predicted"/>
<dbReference type="AlphaFoldDB" id="A0AA40FKW0"/>
<sequence length="119" mass="13518">MGVDQKVASSKEQFSMGEEHGCNTNNDRVREKSSSPNESNEDLILKVGLITKMNVMIIGAFCEYITRVEHFGSSLTVTKVEYGDYMLAKFEISYLYEMFNYGRTPLAESFQSNATVQKY</sequence>
<gene>
    <name evidence="2" type="ORF">K0M31_010978</name>
</gene>
<dbReference type="EMBL" id="JAHYIQ010000029">
    <property type="protein sequence ID" value="KAK1120772.1"/>
    <property type="molecule type" value="Genomic_DNA"/>
</dbReference>
<name>A0AA40FKW0_9HYME</name>
<evidence type="ECO:0000313" key="2">
    <source>
        <dbReference type="EMBL" id="KAK1120772.1"/>
    </source>
</evidence>
<evidence type="ECO:0000256" key="1">
    <source>
        <dbReference type="SAM" id="MobiDB-lite"/>
    </source>
</evidence>
<feature type="region of interest" description="Disordered" evidence="1">
    <location>
        <begin position="1"/>
        <end position="39"/>
    </location>
</feature>
<protein>
    <submittedName>
        <fullName evidence="2">Uncharacterized protein</fullName>
    </submittedName>
</protein>
<comment type="caution">
    <text evidence="2">The sequence shown here is derived from an EMBL/GenBank/DDBJ whole genome shotgun (WGS) entry which is preliminary data.</text>
</comment>
<organism evidence="2 3">
    <name type="scientific">Melipona bicolor</name>
    <dbReference type="NCBI Taxonomy" id="60889"/>
    <lineage>
        <taxon>Eukaryota</taxon>
        <taxon>Metazoa</taxon>
        <taxon>Ecdysozoa</taxon>
        <taxon>Arthropoda</taxon>
        <taxon>Hexapoda</taxon>
        <taxon>Insecta</taxon>
        <taxon>Pterygota</taxon>
        <taxon>Neoptera</taxon>
        <taxon>Endopterygota</taxon>
        <taxon>Hymenoptera</taxon>
        <taxon>Apocrita</taxon>
        <taxon>Aculeata</taxon>
        <taxon>Apoidea</taxon>
        <taxon>Anthophila</taxon>
        <taxon>Apidae</taxon>
        <taxon>Melipona</taxon>
    </lineage>
</organism>
<keyword evidence="3" id="KW-1185">Reference proteome</keyword>
<dbReference type="Proteomes" id="UP001177670">
    <property type="component" value="Unassembled WGS sequence"/>
</dbReference>
<accession>A0AA40FKW0</accession>
<feature type="compositionally biased region" description="Basic and acidic residues" evidence="1">
    <location>
        <begin position="17"/>
        <end position="33"/>
    </location>
</feature>